<accession>A0A3N0DQF0</accession>
<protein>
    <submittedName>
        <fullName evidence="3">Toprim domain-containing protein</fullName>
    </submittedName>
</protein>
<evidence type="ECO:0000313" key="3">
    <source>
        <dbReference type="EMBL" id="RNL77563.1"/>
    </source>
</evidence>
<dbReference type="InterPro" id="IPR006171">
    <property type="entry name" value="TOPRIM_dom"/>
</dbReference>
<dbReference type="GO" id="GO:0006269">
    <property type="term" value="P:DNA replication, synthesis of primer"/>
    <property type="evidence" value="ECO:0007669"/>
    <property type="project" value="TreeGrafter"/>
</dbReference>
<dbReference type="OrthoDB" id="4524286at2"/>
<dbReference type="InterPro" id="IPR013264">
    <property type="entry name" value="DNAG_N"/>
</dbReference>
<evidence type="ECO:0000313" key="4">
    <source>
        <dbReference type="Proteomes" id="UP000277094"/>
    </source>
</evidence>
<dbReference type="Proteomes" id="UP000277094">
    <property type="component" value="Unassembled WGS sequence"/>
</dbReference>
<name>A0A3N0DQF0_9ACTN</name>
<dbReference type="EMBL" id="RJSG01000003">
    <property type="protein sequence ID" value="RNL77563.1"/>
    <property type="molecule type" value="Genomic_DNA"/>
</dbReference>
<comment type="caution">
    <text evidence="3">The sequence shown here is derived from an EMBL/GenBank/DDBJ whole genome shotgun (WGS) entry which is preliminary data.</text>
</comment>
<dbReference type="InterPro" id="IPR037068">
    <property type="entry name" value="DNA_primase_core_N_sf"/>
</dbReference>
<evidence type="ECO:0000259" key="2">
    <source>
        <dbReference type="PROSITE" id="PS50880"/>
    </source>
</evidence>
<dbReference type="SMART" id="SM00493">
    <property type="entry name" value="TOPRIM"/>
    <property type="match status" value="1"/>
</dbReference>
<dbReference type="Pfam" id="PF08275">
    <property type="entry name" value="DNAG_N"/>
    <property type="match status" value="1"/>
</dbReference>
<sequence length="371" mass="39483">MIMGLAARMSKPAYNSFQRQLIAANEDAAAFFRRHLLGRVEPGPRLYLIERGFGFLVEESKWAAGYAPGTWVGLRNHLAGLGYSDDVMLASGLLSTGAKGQMYDTFRDRVTLPVRDAAGHVIAFIARKAPNAPGSSPKYLNTRRTEIFNKGTALFGLSELSTAVPERVVVTEGPFDAIAADLATGGETAALAVCGTALTAEHASTISQLGAKDVVLAFDPDAAGGRAIACAFHHLAGTTDVLAAHLPSRLDPAGALAALGPTVLGQSIKRARPAADEVVDQHFRSWRSDQVGAEATVCLLREVLTDVRRMPKEQVARQVARLAEALPFTPAQITEELVDLDDSKSARTEAPSRLTAPLAPPERKVAQGRCP</sequence>
<dbReference type="InterPro" id="IPR034151">
    <property type="entry name" value="TOPRIM_DnaG_bac"/>
</dbReference>
<dbReference type="Gene3D" id="3.90.980.10">
    <property type="entry name" value="DNA primase, catalytic core, N-terminal domain"/>
    <property type="match status" value="1"/>
</dbReference>
<dbReference type="PANTHER" id="PTHR30313">
    <property type="entry name" value="DNA PRIMASE"/>
    <property type="match status" value="1"/>
</dbReference>
<dbReference type="GO" id="GO:0005737">
    <property type="term" value="C:cytoplasm"/>
    <property type="evidence" value="ECO:0007669"/>
    <property type="project" value="TreeGrafter"/>
</dbReference>
<gene>
    <name evidence="3" type="ORF">EFL95_16260</name>
</gene>
<organism evidence="3 4">
    <name type="scientific">Nocardioides marmorisolisilvae</name>
    <dbReference type="NCBI Taxonomy" id="1542737"/>
    <lineage>
        <taxon>Bacteria</taxon>
        <taxon>Bacillati</taxon>
        <taxon>Actinomycetota</taxon>
        <taxon>Actinomycetes</taxon>
        <taxon>Propionibacteriales</taxon>
        <taxon>Nocardioidaceae</taxon>
        <taxon>Nocardioides</taxon>
    </lineage>
</organism>
<evidence type="ECO:0000256" key="1">
    <source>
        <dbReference type="SAM" id="MobiDB-lite"/>
    </source>
</evidence>
<dbReference type="PANTHER" id="PTHR30313:SF2">
    <property type="entry name" value="DNA PRIMASE"/>
    <property type="match status" value="1"/>
</dbReference>
<dbReference type="Pfam" id="PF13155">
    <property type="entry name" value="Toprim_2"/>
    <property type="match status" value="1"/>
</dbReference>
<dbReference type="CDD" id="cd03364">
    <property type="entry name" value="TOPRIM_DnaG_primases"/>
    <property type="match status" value="1"/>
</dbReference>
<dbReference type="PROSITE" id="PS50880">
    <property type="entry name" value="TOPRIM"/>
    <property type="match status" value="1"/>
</dbReference>
<dbReference type="InterPro" id="IPR050219">
    <property type="entry name" value="DnaG_primase"/>
</dbReference>
<proteinExistence type="predicted"/>
<dbReference type="Gene3D" id="3.40.1360.10">
    <property type="match status" value="1"/>
</dbReference>
<feature type="domain" description="Toprim" evidence="2">
    <location>
        <begin position="166"/>
        <end position="247"/>
    </location>
</feature>
<keyword evidence="4" id="KW-1185">Reference proteome</keyword>
<dbReference type="AlphaFoldDB" id="A0A3N0DQF0"/>
<reference evidence="3 4" key="1">
    <citation type="submission" date="2018-11" db="EMBL/GenBank/DDBJ databases">
        <authorList>
            <person name="Li F."/>
        </authorList>
    </citation>
    <scope>NUCLEOTIDE SEQUENCE [LARGE SCALE GENOMIC DNA]</scope>
    <source>
        <strain evidence="3 4">KIS18-7</strain>
    </source>
</reference>
<feature type="region of interest" description="Disordered" evidence="1">
    <location>
        <begin position="339"/>
        <end position="371"/>
    </location>
</feature>
<dbReference type="SUPFAM" id="SSF56731">
    <property type="entry name" value="DNA primase core"/>
    <property type="match status" value="1"/>
</dbReference>